<dbReference type="Gene3D" id="3.40.50.150">
    <property type="entry name" value="Vaccinia Virus protein VP39"/>
    <property type="match status" value="1"/>
</dbReference>
<dbReference type="Pfam" id="PF08241">
    <property type="entry name" value="Methyltransf_11"/>
    <property type="match status" value="1"/>
</dbReference>
<keyword evidence="2" id="KW-0808">Transferase</keyword>
<dbReference type="InterPro" id="IPR013216">
    <property type="entry name" value="Methyltransf_11"/>
</dbReference>
<evidence type="ECO:0000313" key="2">
    <source>
        <dbReference type="EMBL" id="RXJ55385.1"/>
    </source>
</evidence>
<gene>
    <name evidence="2" type="ORF">CRV04_09780</name>
</gene>
<proteinExistence type="predicted"/>
<protein>
    <submittedName>
        <fullName evidence="2">Methyltransferase type 11</fullName>
    </submittedName>
</protein>
<keyword evidence="2" id="KW-0489">Methyltransferase</keyword>
<dbReference type="OrthoDB" id="9777830at2"/>
<feature type="domain" description="Methyltransferase type 11" evidence="1">
    <location>
        <begin position="102"/>
        <end position="196"/>
    </location>
</feature>
<dbReference type="AlphaFoldDB" id="A0A4Q0XN99"/>
<name>A0A4Q0XN99_9BACT</name>
<accession>A0A4Q0XN99</accession>
<sequence>MKETALKYLVCPECESEFTLTVITSKNERIKEGVLHCKKCSKEFEIKDFIPRFVKSEEYVESFGNEWHLFKRVKNDREEMSKNEMQQYLSLKEEDIKEKEVLEIGCGAGPYLEISASSFKAKHIVGVDLSRAVDAAYENIGHLENVTIIQADLFYLPFKKERFDVVYSLGVLHHTPDTQKAFASISKFVKSSGLCSIWLYGAYWLRKSANQDRIRKYITSKMSMKVLYRFSKVASWLYYLYKIPFLGNAFRETFPIAMDKDKEVRALNTYDMYSPSYINRHYIDDVYTWFIDNGFKKIEPCRYLLGMKGIKR</sequence>
<dbReference type="GO" id="GO:0008757">
    <property type="term" value="F:S-adenosylmethionine-dependent methyltransferase activity"/>
    <property type="evidence" value="ECO:0007669"/>
    <property type="project" value="InterPro"/>
</dbReference>
<dbReference type="CDD" id="cd02440">
    <property type="entry name" value="AdoMet_MTases"/>
    <property type="match status" value="1"/>
</dbReference>
<dbReference type="Proteomes" id="UP000290657">
    <property type="component" value="Unassembled WGS sequence"/>
</dbReference>
<organism evidence="2 3">
    <name type="scientific">Candidatus Marinarcus aquaticus</name>
    <dbReference type="NCBI Taxonomy" id="2044504"/>
    <lineage>
        <taxon>Bacteria</taxon>
        <taxon>Pseudomonadati</taxon>
        <taxon>Campylobacterota</taxon>
        <taxon>Epsilonproteobacteria</taxon>
        <taxon>Campylobacterales</taxon>
        <taxon>Arcobacteraceae</taxon>
        <taxon>Candidatus Marinarcus</taxon>
    </lineage>
</organism>
<dbReference type="Gene3D" id="2.20.25.10">
    <property type="match status" value="1"/>
</dbReference>
<dbReference type="PANTHER" id="PTHR43861:SF1">
    <property type="entry name" value="TRANS-ACONITATE 2-METHYLTRANSFERASE"/>
    <property type="match status" value="1"/>
</dbReference>
<reference evidence="2 3" key="1">
    <citation type="submission" date="2017-10" db="EMBL/GenBank/DDBJ databases">
        <title>Genomics of the genus Arcobacter.</title>
        <authorList>
            <person name="Perez-Cataluna A."/>
            <person name="Figueras M.J."/>
        </authorList>
    </citation>
    <scope>NUCLEOTIDE SEQUENCE [LARGE SCALE GENOMIC DNA]</scope>
    <source>
        <strain evidence="2 3">CECT 8987</strain>
    </source>
</reference>
<dbReference type="PANTHER" id="PTHR43861">
    <property type="entry name" value="TRANS-ACONITATE 2-METHYLTRANSFERASE-RELATED"/>
    <property type="match status" value="1"/>
</dbReference>
<dbReference type="SUPFAM" id="SSF53335">
    <property type="entry name" value="S-adenosyl-L-methionine-dependent methyltransferases"/>
    <property type="match status" value="1"/>
</dbReference>
<keyword evidence="3" id="KW-1185">Reference proteome</keyword>
<evidence type="ECO:0000313" key="3">
    <source>
        <dbReference type="Proteomes" id="UP000290657"/>
    </source>
</evidence>
<dbReference type="InterPro" id="IPR029063">
    <property type="entry name" value="SAM-dependent_MTases_sf"/>
</dbReference>
<dbReference type="EMBL" id="PDKN01000007">
    <property type="protein sequence ID" value="RXJ55385.1"/>
    <property type="molecule type" value="Genomic_DNA"/>
</dbReference>
<dbReference type="GO" id="GO:0032259">
    <property type="term" value="P:methylation"/>
    <property type="evidence" value="ECO:0007669"/>
    <property type="project" value="UniProtKB-KW"/>
</dbReference>
<dbReference type="SUPFAM" id="SSF158997">
    <property type="entry name" value="Trm112p-like"/>
    <property type="match status" value="1"/>
</dbReference>
<evidence type="ECO:0000259" key="1">
    <source>
        <dbReference type="Pfam" id="PF08241"/>
    </source>
</evidence>
<dbReference type="RefSeq" id="WP_128996669.1">
    <property type="nucleotide sequence ID" value="NZ_PDKN01000007.1"/>
</dbReference>
<comment type="caution">
    <text evidence="2">The sequence shown here is derived from an EMBL/GenBank/DDBJ whole genome shotgun (WGS) entry which is preliminary data.</text>
</comment>